<organism evidence="1 2">
    <name type="scientific">Actinomadura darangshiensis</name>
    <dbReference type="NCBI Taxonomy" id="705336"/>
    <lineage>
        <taxon>Bacteria</taxon>
        <taxon>Bacillati</taxon>
        <taxon>Actinomycetota</taxon>
        <taxon>Actinomycetes</taxon>
        <taxon>Streptosporangiales</taxon>
        <taxon>Thermomonosporaceae</taxon>
        <taxon>Actinomadura</taxon>
    </lineage>
</organism>
<gene>
    <name evidence="1" type="ORF">E1293_02760</name>
</gene>
<evidence type="ECO:0000313" key="1">
    <source>
        <dbReference type="EMBL" id="TDD91106.1"/>
    </source>
</evidence>
<dbReference type="Proteomes" id="UP000295578">
    <property type="component" value="Unassembled WGS sequence"/>
</dbReference>
<keyword evidence="2" id="KW-1185">Reference proteome</keyword>
<comment type="caution">
    <text evidence="1">The sequence shown here is derived from an EMBL/GenBank/DDBJ whole genome shotgun (WGS) entry which is preliminary data.</text>
</comment>
<evidence type="ECO:0000313" key="2">
    <source>
        <dbReference type="Proteomes" id="UP000295578"/>
    </source>
</evidence>
<dbReference type="EMBL" id="SMKY01000006">
    <property type="protein sequence ID" value="TDD91106.1"/>
    <property type="molecule type" value="Genomic_DNA"/>
</dbReference>
<sequence>MPGAGVVDAALLVPRLIEAGHSPAQAEALVAAHPGWRAAPPDAVTGLGALWTMFREHKAMRGPEEARAFRAEAAQAGRAWVAYRTA</sequence>
<name>A0A4R5BYY5_9ACTN</name>
<protein>
    <submittedName>
        <fullName evidence="1">Uncharacterized protein</fullName>
    </submittedName>
</protein>
<dbReference type="AlphaFoldDB" id="A0A4R5BYY5"/>
<reference evidence="1 2" key="1">
    <citation type="submission" date="2019-03" db="EMBL/GenBank/DDBJ databases">
        <title>Draft genome sequences of novel Actinobacteria.</title>
        <authorList>
            <person name="Sahin N."/>
            <person name="Ay H."/>
            <person name="Saygin H."/>
        </authorList>
    </citation>
    <scope>NUCLEOTIDE SEQUENCE [LARGE SCALE GENOMIC DNA]</scope>
    <source>
        <strain evidence="1 2">DSM 45941</strain>
    </source>
</reference>
<proteinExistence type="predicted"/>
<accession>A0A4R5BYY5</accession>